<comment type="caution">
    <text evidence="3">The sequence shown here is derived from an EMBL/GenBank/DDBJ whole genome shotgun (WGS) entry which is preliminary data.</text>
</comment>
<keyword evidence="3" id="KW-0378">Hydrolase</keyword>
<dbReference type="Proteomes" id="UP001184150">
    <property type="component" value="Unassembled WGS sequence"/>
</dbReference>
<feature type="chain" id="PRO_5046589126" evidence="2">
    <location>
        <begin position="28"/>
        <end position="203"/>
    </location>
</feature>
<evidence type="ECO:0000313" key="3">
    <source>
        <dbReference type="EMBL" id="MDR6510454.1"/>
    </source>
</evidence>
<keyword evidence="2" id="KW-0732">Signal</keyword>
<keyword evidence="4" id="KW-1185">Reference proteome</keyword>
<organism evidence="3 4">
    <name type="scientific">Novosphingobium capsulatum</name>
    <dbReference type="NCBI Taxonomy" id="13688"/>
    <lineage>
        <taxon>Bacteria</taxon>
        <taxon>Pseudomonadati</taxon>
        <taxon>Pseudomonadota</taxon>
        <taxon>Alphaproteobacteria</taxon>
        <taxon>Sphingomonadales</taxon>
        <taxon>Sphingomonadaceae</taxon>
        <taxon>Novosphingobium</taxon>
    </lineage>
</organism>
<feature type="compositionally biased region" description="Low complexity" evidence="1">
    <location>
        <begin position="175"/>
        <end position="197"/>
    </location>
</feature>
<reference evidence="3 4" key="1">
    <citation type="submission" date="2023-07" db="EMBL/GenBank/DDBJ databases">
        <title>Sorghum-associated microbial communities from plants grown in Nebraska, USA.</title>
        <authorList>
            <person name="Schachtman D."/>
        </authorList>
    </citation>
    <scope>NUCLEOTIDE SEQUENCE [LARGE SCALE GENOMIC DNA]</scope>
    <source>
        <strain evidence="3 4">DS1027</strain>
    </source>
</reference>
<evidence type="ECO:0000256" key="2">
    <source>
        <dbReference type="SAM" id="SignalP"/>
    </source>
</evidence>
<feature type="signal peptide" evidence="2">
    <location>
        <begin position="1"/>
        <end position="27"/>
    </location>
</feature>
<protein>
    <submittedName>
        <fullName evidence="3">Allophanate hydrolase subunit 2</fullName>
    </submittedName>
</protein>
<sequence>MMRRVPFALATRGAMLVALCHAPLAQAAAPPPISPPASCLDSPTFEAARFHQFQTMMMTVSLRCKSHGMDVETSFSRMMIVHQGVFAAADKAIRGYISPAHGFADKRAFDSYATLVANRYGGGATNLQACTAIDRAIKTVTADITGATLRFVATAMVAHPEMERMACALVGQPTRPGTTPAPPAAAGAATIAMASPAAPRPGK</sequence>
<accession>A0ABU1MJT2</accession>
<feature type="region of interest" description="Disordered" evidence="1">
    <location>
        <begin position="175"/>
        <end position="203"/>
    </location>
</feature>
<proteinExistence type="predicted"/>
<dbReference type="RefSeq" id="WP_309804708.1">
    <property type="nucleotide sequence ID" value="NZ_JAVDRD010000002.1"/>
</dbReference>
<evidence type="ECO:0000313" key="4">
    <source>
        <dbReference type="Proteomes" id="UP001184150"/>
    </source>
</evidence>
<gene>
    <name evidence="3" type="ORF">J2792_001314</name>
</gene>
<dbReference type="GO" id="GO:0016787">
    <property type="term" value="F:hydrolase activity"/>
    <property type="evidence" value="ECO:0007669"/>
    <property type="project" value="UniProtKB-KW"/>
</dbReference>
<name>A0ABU1MJT2_9SPHN</name>
<evidence type="ECO:0000256" key="1">
    <source>
        <dbReference type="SAM" id="MobiDB-lite"/>
    </source>
</evidence>
<dbReference type="EMBL" id="JAVDRD010000002">
    <property type="protein sequence ID" value="MDR6510454.1"/>
    <property type="molecule type" value="Genomic_DNA"/>
</dbReference>